<gene>
    <name evidence="1" type="ORF">VR44_06385</name>
</gene>
<name>A0A0F4JSJ7_9ACTN</name>
<organism evidence="1 2">
    <name type="scientific">Streptomyces katrae</name>
    <dbReference type="NCBI Taxonomy" id="68223"/>
    <lineage>
        <taxon>Bacteria</taxon>
        <taxon>Bacillati</taxon>
        <taxon>Actinomycetota</taxon>
        <taxon>Actinomycetes</taxon>
        <taxon>Kitasatosporales</taxon>
        <taxon>Streptomycetaceae</taxon>
        <taxon>Streptomyces</taxon>
    </lineage>
</organism>
<accession>A0A0F4JSJ7</accession>
<dbReference type="EMBL" id="JZWV01000118">
    <property type="protein sequence ID" value="KJY37145.1"/>
    <property type="molecule type" value="Genomic_DNA"/>
</dbReference>
<evidence type="ECO:0000313" key="2">
    <source>
        <dbReference type="Proteomes" id="UP000033551"/>
    </source>
</evidence>
<reference evidence="1 2" key="1">
    <citation type="submission" date="2015-02" db="EMBL/GenBank/DDBJ databases">
        <authorList>
            <person name="Ju K.-S."/>
            <person name="Doroghazi J.R."/>
            <person name="Metcalf W."/>
        </authorList>
    </citation>
    <scope>NUCLEOTIDE SEQUENCE [LARGE SCALE GENOMIC DNA]</scope>
    <source>
        <strain evidence="1 2">NRRL ISP-5550</strain>
    </source>
</reference>
<dbReference type="Proteomes" id="UP000033551">
    <property type="component" value="Unassembled WGS sequence"/>
</dbReference>
<protein>
    <submittedName>
        <fullName evidence="1">Uncharacterized protein</fullName>
    </submittedName>
</protein>
<dbReference type="RefSeq" id="WP_045946390.1">
    <property type="nucleotide sequence ID" value="NZ_JZWV01000118.1"/>
</dbReference>
<dbReference type="AlphaFoldDB" id="A0A0F4JSJ7"/>
<sequence length="88" mass="10046">MTCTTTTKEKNMNERDWTELVGKEITVDDKPISSTDDESDLDRPTVYRGTVVSATNEPPALRIFLPRTRKEMTVYPNQWVIRVVGETA</sequence>
<dbReference type="PATRIC" id="fig|68223.7.peg.3186"/>
<proteinExistence type="predicted"/>
<evidence type="ECO:0000313" key="1">
    <source>
        <dbReference type="EMBL" id="KJY37145.1"/>
    </source>
</evidence>
<comment type="caution">
    <text evidence="1">The sequence shown here is derived from an EMBL/GenBank/DDBJ whole genome shotgun (WGS) entry which is preliminary data.</text>
</comment>
<keyword evidence="2" id="KW-1185">Reference proteome</keyword>